<dbReference type="GO" id="GO:0008270">
    <property type="term" value="F:zinc ion binding"/>
    <property type="evidence" value="ECO:0007669"/>
    <property type="project" value="UniProtKB-KW"/>
</dbReference>
<dbReference type="AlphaFoldDB" id="A0A9W7DSU9"/>
<dbReference type="SUPFAM" id="SSF57850">
    <property type="entry name" value="RING/U-box"/>
    <property type="match status" value="1"/>
</dbReference>
<keyword evidence="1" id="KW-0863">Zinc-finger</keyword>
<dbReference type="PROSITE" id="PS50089">
    <property type="entry name" value="ZF_RING_2"/>
    <property type="match status" value="1"/>
</dbReference>
<evidence type="ECO:0000259" key="2">
    <source>
        <dbReference type="PROSITE" id="PS50089"/>
    </source>
</evidence>
<reference evidence="4" key="1">
    <citation type="journal article" date="2023" name="Commun. Biol.">
        <title>Genome analysis of Parmales, the sister group of diatoms, reveals the evolutionary specialization of diatoms from phago-mixotrophs to photoautotrophs.</title>
        <authorList>
            <person name="Ban H."/>
            <person name="Sato S."/>
            <person name="Yoshikawa S."/>
            <person name="Yamada K."/>
            <person name="Nakamura Y."/>
            <person name="Ichinomiya M."/>
            <person name="Sato N."/>
            <person name="Blanc-Mathieu R."/>
            <person name="Endo H."/>
            <person name="Kuwata A."/>
            <person name="Ogata H."/>
        </authorList>
    </citation>
    <scope>NUCLEOTIDE SEQUENCE [LARGE SCALE GENOMIC DNA]</scope>
</reference>
<name>A0A9W7DSU9_9STRA</name>
<dbReference type="Gene3D" id="3.30.40.10">
    <property type="entry name" value="Zinc/RING finger domain, C3HC4 (zinc finger)"/>
    <property type="match status" value="1"/>
</dbReference>
<organism evidence="3 4">
    <name type="scientific">Triparma laevis f. inornata</name>
    <dbReference type="NCBI Taxonomy" id="1714386"/>
    <lineage>
        <taxon>Eukaryota</taxon>
        <taxon>Sar</taxon>
        <taxon>Stramenopiles</taxon>
        <taxon>Ochrophyta</taxon>
        <taxon>Bolidophyceae</taxon>
        <taxon>Parmales</taxon>
        <taxon>Triparmaceae</taxon>
        <taxon>Triparma</taxon>
    </lineage>
</organism>
<keyword evidence="1" id="KW-0479">Metal-binding</keyword>
<dbReference type="Proteomes" id="UP001162640">
    <property type="component" value="Unassembled WGS sequence"/>
</dbReference>
<dbReference type="SUPFAM" id="SSF48452">
    <property type="entry name" value="TPR-like"/>
    <property type="match status" value="1"/>
</dbReference>
<dbReference type="InterPro" id="IPR011990">
    <property type="entry name" value="TPR-like_helical_dom_sf"/>
</dbReference>
<sequence>MKGSVDEEEEDKDKCIISLDNAVSAKLRPCGHSVTCRECTKELRGRNEPCPLCRKKIAEFYVGKWQSSISEHGLWPTSLKNLRQLASGEGFNEYFRKQFNGNKEAYMRWKEVFDVLEIGNARDVGPDLPLQQQVLMITKLEDLVKLRALAKLCSKEFFDDLSILVAVWSRILEVLVLTMPPVVEKKVREKKKQKKKKNNPRKLEILDACSALGLACGNVGDYEDAIRYYERAKDRYEEQLGRDSEKALEATGCLLATTSMRIGEHIEKFRDLVKRCVRVLGEEKL</sequence>
<keyword evidence="1" id="KW-0862">Zinc</keyword>
<feature type="domain" description="RING-type" evidence="2">
    <location>
        <begin position="15"/>
        <end position="54"/>
    </location>
</feature>
<evidence type="ECO:0000313" key="3">
    <source>
        <dbReference type="EMBL" id="GMH53567.1"/>
    </source>
</evidence>
<dbReference type="GO" id="GO:0005737">
    <property type="term" value="C:cytoplasm"/>
    <property type="evidence" value="ECO:0007669"/>
    <property type="project" value="UniProtKB-ARBA"/>
</dbReference>
<gene>
    <name evidence="3" type="ORF">TL16_g01479</name>
</gene>
<evidence type="ECO:0000256" key="1">
    <source>
        <dbReference type="PROSITE-ProRule" id="PRU00175"/>
    </source>
</evidence>
<dbReference type="Pfam" id="PF13920">
    <property type="entry name" value="zf-C3HC4_3"/>
    <property type="match status" value="1"/>
</dbReference>
<proteinExistence type="predicted"/>
<dbReference type="EMBL" id="BLQM01000033">
    <property type="protein sequence ID" value="GMH53567.1"/>
    <property type="molecule type" value="Genomic_DNA"/>
</dbReference>
<evidence type="ECO:0000313" key="4">
    <source>
        <dbReference type="Proteomes" id="UP001162640"/>
    </source>
</evidence>
<dbReference type="InterPro" id="IPR013083">
    <property type="entry name" value="Znf_RING/FYVE/PHD"/>
</dbReference>
<dbReference type="SMART" id="SM00184">
    <property type="entry name" value="RING"/>
    <property type="match status" value="1"/>
</dbReference>
<accession>A0A9W7DSU9</accession>
<dbReference type="Gene3D" id="1.25.40.10">
    <property type="entry name" value="Tetratricopeptide repeat domain"/>
    <property type="match status" value="1"/>
</dbReference>
<comment type="caution">
    <text evidence="3">The sequence shown here is derived from an EMBL/GenBank/DDBJ whole genome shotgun (WGS) entry which is preliminary data.</text>
</comment>
<dbReference type="InterPro" id="IPR001841">
    <property type="entry name" value="Znf_RING"/>
</dbReference>
<protein>
    <recommendedName>
        <fullName evidence="2">RING-type domain-containing protein</fullName>
    </recommendedName>
</protein>